<evidence type="ECO:0000313" key="2">
    <source>
        <dbReference type="EMBL" id="MFD1246558.1"/>
    </source>
</evidence>
<feature type="region of interest" description="Disordered" evidence="1">
    <location>
        <begin position="71"/>
        <end position="105"/>
    </location>
</feature>
<dbReference type="EMBL" id="JBHTLX010000004">
    <property type="protein sequence ID" value="MFD1246558.1"/>
    <property type="molecule type" value="Genomic_DNA"/>
</dbReference>
<name>A0ABW3VU14_9ACTN</name>
<dbReference type="Proteomes" id="UP001597229">
    <property type="component" value="Unassembled WGS sequence"/>
</dbReference>
<accession>A0ABW3VU14</accession>
<protein>
    <submittedName>
        <fullName evidence="2">Uncharacterized protein</fullName>
    </submittedName>
</protein>
<keyword evidence="3" id="KW-1185">Reference proteome</keyword>
<sequence>MSDDGAMRGIFFEEDDARAAALALVGGGFAAEVVRERLAGEDDDEDHPWAVVTDAPEIQLEMLVETYDGWLDAEPDGEADAGHPPSKAGFALPLPDAPKRIKKPQ</sequence>
<evidence type="ECO:0000313" key="3">
    <source>
        <dbReference type="Proteomes" id="UP001597229"/>
    </source>
</evidence>
<gene>
    <name evidence="2" type="ORF">ACFQ3F_02035</name>
</gene>
<evidence type="ECO:0000256" key="1">
    <source>
        <dbReference type="SAM" id="MobiDB-lite"/>
    </source>
</evidence>
<dbReference type="RefSeq" id="WP_367920053.1">
    <property type="nucleotide sequence ID" value="NZ_BAABAC010000025.1"/>
</dbReference>
<organism evidence="2 3">
    <name type="scientific">Nocardioides ginsengisoli</name>
    <dbReference type="NCBI Taxonomy" id="363868"/>
    <lineage>
        <taxon>Bacteria</taxon>
        <taxon>Bacillati</taxon>
        <taxon>Actinomycetota</taxon>
        <taxon>Actinomycetes</taxon>
        <taxon>Propionibacteriales</taxon>
        <taxon>Nocardioidaceae</taxon>
        <taxon>Nocardioides</taxon>
    </lineage>
</organism>
<proteinExistence type="predicted"/>
<reference evidence="3" key="1">
    <citation type="journal article" date="2019" name="Int. J. Syst. Evol. Microbiol.">
        <title>The Global Catalogue of Microorganisms (GCM) 10K type strain sequencing project: providing services to taxonomists for standard genome sequencing and annotation.</title>
        <authorList>
            <consortium name="The Broad Institute Genomics Platform"/>
            <consortium name="The Broad Institute Genome Sequencing Center for Infectious Disease"/>
            <person name="Wu L."/>
            <person name="Ma J."/>
        </authorList>
    </citation>
    <scope>NUCLEOTIDE SEQUENCE [LARGE SCALE GENOMIC DNA]</scope>
    <source>
        <strain evidence="3">CCUG 52478</strain>
    </source>
</reference>
<comment type="caution">
    <text evidence="2">The sequence shown here is derived from an EMBL/GenBank/DDBJ whole genome shotgun (WGS) entry which is preliminary data.</text>
</comment>